<proteinExistence type="predicted"/>
<name>A0A0G4KSN6_VERLO</name>
<dbReference type="Proteomes" id="UP000045706">
    <property type="component" value="Unassembled WGS sequence"/>
</dbReference>
<reference evidence="2" key="1">
    <citation type="submission" date="2015-05" db="EMBL/GenBank/DDBJ databases">
        <authorList>
            <person name="Fogelqvist Johan"/>
        </authorList>
    </citation>
    <scope>NUCLEOTIDE SEQUENCE [LARGE SCALE GENOMIC DNA]</scope>
</reference>
<sequence length="60" mass="6551">MSLSRVAPSNTTYLGFNACVVYYHYRITSDEGSAILASMSNHAREPTAKPAAAMIRSFHS</sequence>
<protein>
    <submittedName>
        <fullName evidence="1">Uncharacterized protein</fullName>
    </submittedName>
</protein>
<dbReference type="EMBL" id="CVQI01003447">
    <property type="protein sequence ID" value="CRK12808.1"/>
    <property type="molecule type" value="Genomic_DNA"/>
</dbReference>
<accession>A0A0G4KSN6</accession>
<feature type="non-terminal residue" evidence="1">
    <location>
        <position position="60"/>
    </location>
</feature>
<evidence type="ECO:0000313" key="1">
    <source>
        <dbReference type="EMBL" id="CRK12808.1"/>
    </source>
</evidence>
<evidence type="ECO:0000313" key="2">
    <source>
        <dbReference type="Proteomes" id="UP000045706"/>
    </source>
</evidence>
<dbReference type="AlphaFoldDB" id="A0A0G4KSN6"/>
<organism evidence="1 2">
    <name type="scientific">Verticillium longisporum</name>
    <name type="common">Verticillium dahliae var. longisporum</name>
    <dbReference type="NCBI Taxonomy" id="100787"/>
    <lineage>
        <taxon>Eukaryota</taxon>
        <taxon>Fungi</taxon>
        <taxon>Dikarya</taxon>
        <taxon>Ascomycota</taxon>
        <taxon>Pezizomycotina</taxon>
        <taxon>Sordariomycetes</taxon>
        <taxon>Hypocreomycetidae</taxon>
        <taxon>Glomerellales</taxon>
        <taxon>Plectosphaerellaceae</taxon>
        <taxon>Verticillium</taxon>
    </lineage>
</organism>
<gene>
    <name evidence="1" type="ORF">BN1723_009808</name>
</gene>